<evidence type="ECO:0000313" key="4">
    <source>
        <dbReference type="Proteomes" id="UP001595805"/>
    </source>
</evidence>
<dbReference type="PROSITE" id="PS51257">
    <property type="entry name" value="PROKAR_LIPOPROTEIN"/>
    <property type="match status" value="1"/>
</dbReference>
<dbReference type="SMART" id="SM00450">
    <property type="entry name" value="RHOD"/>
    <property type="match status" value="1"/>
</dbReference>
<feature type="chain" id="PRO_5046398640" evidence="1">
    <location>
        <begin position="20"/>
        <end position="141"/>
    </location>
</feature>
<keyword evidence="4" id="KW-1185">Reference proteome</keyword>
<proteinExistence type="predicted"/>
<comment type="caution">
    <text evidence="3">The sequence shown here is derived from an EMBL/GenBank/DDBJ whole genome shotgun (WGS) entry which is preliminary data.</text>
</comment>
<evidence type="ECO:0000256" key="1">
    <source>
        <dbReference type="SAM" id="SignalP"/>
    </source>
</evidence>
<dbReference type="EMBL" id="JBHRZS010000007">
    <property type="protein sequence ID" value="MFC3880207.1"/>
    <property type="molecule type" value="Genomic_DNA"/>
</dbReference>
<dbReference type="PANTHER" id="PTHR43031:SF1">
    <property type="entry name" value="PYRIDINE NUCLEOTIDE-DISULPHIDE OXIDOREDUCTASE"/>
    <property type="match status" value="1"/>
</dbReference>
<dbReference type="InterPro" id="IPR001763">
    <property type="entry name" value="Rhodanese-like_dom"/>
</dbReference>
<sequence>MKKLILFSLVLVFAVACNSKTSNQTEVQTESTAPAGVIENVNPEQFKALLDQNTVILLDVRTGPEVDQGYIEGAVNIDLQSPDFKDKLSSLDPKQPVLVYCAAGMRSQSAAQIMEELGFTKVYNLEKGIGSWTASGYELVK</sequence>
<reference evidence="4" key="1">
    <citation type="journal article" date="2019" name="Int. J. Syst. Evol. Microbiol.">
        <title>The Global Catalogue of Microorganisms (GCM) 10K type strain sequencing project: providing services to taxonomists for standard genome sequencing and annotation.</title>
        <authorList>
            <consortium name="The Broad Institute Genomics Platform"/>
            <consortium name="The Broad Institute Genome Sequencing Center for Infectious Disease"/>
            <person name="Wu L."/>
            <person name="Ma J."/>
        </authorList>
    </citation>
    <scope>NUCLEOTIDE SEQUENCE [LARGE SCALE GENOMIC DNA]</scope>
    <source>
        <strain evidence="4">CCUG 60523</strain>
    </source>
</reference>
<dbReference type="Pfam" id="PF00581">
    <property type="entry name" value="Rhodanese"/>
    <property type="match status" value="1"/>
</dbReference>
<evidence type="ECO:0000313" key="3">
    <source>
        <dbReference type="EMBL" id="MFC3880207.1"/>
    </source>
</evidence>
<gene>
    <name evidence="3" type="ORF">ACFOSV_08470</name>
</gene>
<dbReference type="Proteomes" id="UP001595805">
    <property type="component" value="Unassembled WGS sequence"/>
</dbReference>
<dbReference type="Gene3D" id="3.40.250.10">
    <property type="entry name" value="Rhodanese-like domain"/>
    <property type="match status" value="1"/>
</dbReference>
<accession>A0ABV8ARC1</accession>
<dbReference type="PROSITE" id="PS50206">
    <property type="entry name" value="RHODANESE_3"/>
    <property type="match status" value="1"/>
</dbReference>
<feature type="domain" description="Rhodanese" evidence="2">
    <location>
        <begin position="51"/>
        <end position="141"/>
    </location>
</feature>
<keyword evidence="1" id="KW-0732">Signal</keyword>
<dbReference type="InterPro" id="IPR036873">
    <property type="entry name" value="Rhodanese-like_dom_sf"/>
</dbReference>
<dbReference type="PANTHER" id="PTHR43031">
    <property type="entry name" value="FAD-DEPENDENT OXIDOREDUCTASE"/>
    <property type="match status" value="1"/>
</dbReference>
<name>A0ABV8ARC1_9BACT</name>
<protein>
    <submittedName>
        <fullName evidence="3">Rhodanese-like domain-containing protein</fullName>
    </submittedName>
</protein>
<dbReference type="RefSeq" id="WP_377905395.1">
    <property type="nucleotide sequence ID" value="NZ_JBHRZS010000007.1"/>
</dbReference>
<dbReference type="SUPFAM" id="SSF52821">
    <property type="entry name" value="Rhodanese/Cell cycle control phosphatase"/>
    <property type="match status" value="1"/>
</dbReference>
<dbReference type="CDD" id="cd00158">
    <property type="entry name" value="RHOD"/>
    <property type="match status" value="1"/>
</dbReference>
<evidence type="ECO:0000259" key="2">
    <source>
        <dbReference type="PROSITE" id="PS50206"/>
    </source>
</evidence>
<feature type="signal peptide" evidence="1">
    <location>
        <begin position="1"/>
        <end position="19"/>
    </location>
</feature>
<organism evidence="3 4">
    <name type="scientific">Algoriphagus namhaensis</name>
    <dbReference type="NCBI Taxonomy" id="915353"/>
    <lineage>
        <taxon>Bacteria</taxon>
        <taxon>Pseudomonadati</taxon>
        <taxon>Bacteroidota</taxon>
        <taxon>Cytophagia</taxon>
        <taxon>Cytophagales</taxon>
        <taxon>Cyclobacteriaceae</taxon>
        <taxon>Algoriphagus</taxon>
    </lineage>
</organism>
<dbReference type="InterPro" id="IPR050229">
    <property type="entry name" value="GlpE_sulfurtransferase"/>
</dbReference>